<dbReference type="AlphaFoldDB" id="A0A9W8G5E0"/>
<dbReference type="Proteomes" id="UP001151518">
    <property type="component" value="Unassembled WGS sequence"/>
</dbReference>
<gene>
    <name evidence="1" type="ORF">GGI25_005085</name>
</gene>
<name>A0A9W8G5E0_9FUNG</name>
<dbReference type="InterPro" id="IPR036388">
    <property type="entry name" value="WH-like_DNA-bd_sf"/>
</dbReference>
<dbReference type="GO" id="GO:0070390">
    <property type="term" value="C:transcription export complex 2"/>
    <property type="evidence" value="ECO:0007669"/>
    <property type="project" value="TreeGrafter"/>
</dbReference>
<dbReference type="EMBL" id="JANBTW010000081">
    <property type="protein sequence ID" value="KAJ2672530.1"/>
    <property type="molecule type" value="Genomic_DNA"/>
</dbReference>
<dbReference type="OrthoDB" id="5404651at2759"/>
<dbReference type="PANTHER" id="PTHR12732">
    <property type="entry name" value="UNCHARACTERIZED PROTEASOME COMPONENT REGION PCI-CONTAINING"/>
    <property type="match status" value="1"/>
</dbReference>
<evidence type="ECO:0000313" key="2">
    <source>
        <dbReference type="Proteomes" id="UP001151518"/>
    </source>
</evidence>
<dbReference type="GO" id="GO:0003723">
    <property type="term" value="F:RNA binding"/>
    <property type="evidence" value="ECO:0007669"/>
    <property type="project" value="InterPro"/>
</dbReference>
<dbReference type="Gene3D" id="1.10.10.10">
    <property type="entry name" value="Winged helix-like DNA-binding domain superfamily/Winged helix DNA-binding domain"/>
    <property type="match status" value="1"/>
</dbReference>
<evidence type="ECO:0008006" key="3">
    <source>
        <dbReference type="Google" id="ProtNLM"/>
    </source>
</evidence>
<dbReference type="SMART" id="SM00753">
    <property type="entry name" value="PAM"/>
    <property type="match status" value="1"/>
</dbReference>
<accession>A0A9W8G5E0</accession>
<reference evidence="1" key="1">
    <citation type="submission" date="2022-07" db="EMBL/GenBank/DDBJ databases">
        <title>Phylogenomic reconstructions and comparative analyses of Kickxellomycotina fungi.</title>
        <authorList>
            <person name="Reynolds N.K."/>
            <person name="Stajich J.E."/>
            <person name="Barry K."/>
            <person name="Grigoriev I.V."/>
            <person name="Crous P."/>
            <person name="Smith M.E."/>
        </authorList>
    </citation>
    <scope>NUCLEOTIDE SEQUENCE</scope>
    <source>
        <strain evidence="1">NRRL 3115</strain>
    </source>
</reference>
<comment type="caution">
    <text evidence="1">The sequence shown here is derived from an EMBL/GenBank/DDBJ whole genome shotgun (WGS) entry which is preliminary data.</text>
</comment>
<dbReference type="PANTHER" id="PTHR12732:SF8">
    <property type="entry name" value="NUCLEAR MRNA EXPORT PROTEIN THP1"/>
    <property type="match status" value="1"/>
</dbReference>
<dbReference type="GO" id="GO:0016973">
    <property type="term" value="P:poly(A)+ mRNA export from nucleus"/>
    <property type="evidence" value="ECO:0007669"/>
    <property type="project" value="TreeGrafter"/>
</dbReference>
<dbReference type="GO" id="GO:0006368">
    <property type="term" value="P:transcription elongation by RNA polymerase II"/>
    <property type="evidence" value="ECO:0007669"/>
    <property type="project" value="TreeGrafter"/>
</dbReference>
<dbReference type="GO" id="GO:0000973">
    <property type="term" value="P:post-transcriptional tethering of RNA polymerase II gene DNA at nuclear periphery"/>
    <property type="evidence" value="ECO:0007669"/>
    <property type="project" value="TreeGrafter"/>
</dbReference>
<organism evidence="1 2">
    <name type="scientific">Coemansia spiralis</name>
    <dbReference type="NCBI Taxonomy" id="417178"/>
    <lineage>
        <taxon>Eukaryota</taxon>
        <taxon>Fungi</taxon>
        <taxon>Fungi incertae sedis</taxon>
        <taxon>Zoopagomycota</taxon>
        <taxon>Kickxellomycotina</taxon>
        <taxon>Kickxellomycetes</taxon>
        <taxon>Kickxellales</taxon>
        <taxon>Kickxellaceae</taxon>
        <taxon>Coemansia</taxon>
    </lineage>
</organism>
<protein>
    <recommendedName>
        <fullName evidence="3">PCI domain-containing protein</fullName>
    </recommendedName>
</protein>
<sequence length="414" mass="47454">MELDYNSVASAFVNSAQEGLMFANGQALAKLFVFNENTVSILSSKLQDVNDFDQYTIIMDNAVYAQFTAAYLKYVRDRPSVSEEEGHRLLCRVAELFNAVITNMQGAWLIPVMRPIALALCSSAQEVHRVTHDATVYAQSASLLLRMLIVLLSDTTSSLDSSKRLGALFVAGLLLRISLRTNAAPGAYASKALEARGFWDSSVFSKRDRTSYTYWLGRYYLVCYYVDLARVYLEHAFNSCPEWHYHNKRAILRHLIVANMIRGWLPSNRLLEKYEMEPVYKHLTYHFRKGNLARFQQALMDNIDFFRSQGNYLILLERTEILIFRNALVRLYRINADSDRAYILPYNDILVAFQLSSRNPGMDNFEMESILTSLVAQRIVRGYLFHHQKLLNLSRKQPFPPISSVGTINTTNSQ</sequence>
<evidence type="ECO:0000313" key="1">
    <source>
        <dbReference type="EMBL" id="KAJ2672530.1"/>
    </source>
</evidence>
<dbReference type="InterPro" id="IPR045114">
    <property type="entry name" value="Csn12-like"/>
</dbReference>
<dbReference type="GO" id="GO:0003690">
    <property type="term" value="F:double-stranded DNA binding"/>
    <property type="evidence" value="ECO:0007669"/>
    <property type="project" value="InterPro"/>
</dbReference>
<proteinExistence type="predicted"/>